<comment type="subcellular location">
    <subcellularLocation>
        <location evidence="1">Membrane</location>
        <topology evidence="1">Multi-pass membrane protein</topology>
    </subcellularLocation>
</comment>
<feature type="transmembrane region" description="Helical" evidence="5">
    <location>
        <begin position="430"/>
        <end position="453"/>
    </location>
</feature>
<evidence type="ECO:0000256" key="1">
    <source>
        <dbReference type="ARBA" id="ARBA00004141"/>
    </source>
</evidence>
<keyword evidence="3 5" id="KW-1133">Transmembrane helix</keyword>
<organism evidence="8 9">
    <name type="scientific">Pseudomonas pohangensis</name>
    <dbReference type="NCBI Taxonomy" id="364197"/>
    <lineage>
        <taxon>Bacteria</taxon>
        <taxon>Pseudomonadati</taxon>
        <taxon>Pseudomonadota</taxon>
        <taxon>Gammaproteobacteria</taxon>
        <taxon>Pseudomonadales</taxon>
        <taxon>Pseudomonadaceae</taxon>
        <taxon>Pseudomonas</taxon>
    </lineage>
</organism>
<accession>A0A1H2E461</accession>
<feature type="transmembrane region" description="Helical" evidence="5">
    <location>
        <begin position="405"/>
        <end position="423"/>
    </location>
</feature>
<name>A0A1H2E461_9PSED</name>
<keyword evidence="2 5" id="KW-0812">Transmembrane</keyword>
<keyword evidence="9" id="KW-1185">Reference proteome</keyword>
<feature type="transmembrane region" description="Helical" evidence="5">
    <location>
        <begin position="132"/>
        <end position="154"/>
    </location>
</feature>
<dbReference type="Pfam" id="PF04932">
    <property type="entry name" value="Wzy_C"/>
    <property type="match status" value="1"/>
</dbReference>
<feature type="domain" description="Virulence factor membrane-bound polymerase C-terminal" evidence="7">
    <location>
        <begin position="387"/>
        <end position="544"/>
    </location>
</feature>
<dbReference type="EMBL" id="LT629785">
    <property type="protein sequence ID" value="SDT89901.1"/>
    <property type="molecule type" value="Genomic_DNA"/>
</dbReference>
<gene>
    <name evidence="8" type="ORF">SAMN05216296_0378</name>
</gene>
<evidence type="ECO:0000313" key="8">
    <source>
        <dbReference type="EMBL" id="SDT89901.1"/>
    </source>
</evidence>
<dbReference type="STRING" id="364197.SAMN05216296_0378"/>
<dbReference type="InterPro" id="IPR021797">
    <property type="entry name" value="Wzy_C_2"/>
</dbReference>
<protein>
    <submittedName>
        <fullName evidence="8">O-antigen ligase</fullName>
    </submittedName>
</protein>
<evidence type="ECO:0000259" key="7">
    <source>
        <dbReference type="Pfam" id="PF11846"/>
    </source>
</evidence>
<dbReference type="InterPro" id="IPR007016">
    <property type="entry name" value="O-antigen_ligase-rel_domated"/>
</dbReference>
<evidence type="ECO:0000256" key="3">
    <source>
        <dbReference type="ARBA" id="ARBA00022989"/>
    </source>
</evidence>
<dbReference type="PANTHER" id="PTHR37422:SF13">
    <property type="entry name" value="LIPOPOLYSACCHARIDE BIOSYNTHESIS PROTEIN PA4999-RELATED"/>
    <property type="match status" value="1"/>
</dbReference>
<feature type="transmembrane region" description="Helical" evidence="5">
    <location>
        <begin position="174"/>
        <end position="194"/>
    </location>
</feature>
<evidence type="ECO:0000256" key="2">
    <source>
        <dbReference type="ARBA" id="ARBA00022692"/>
    </source>
</evidence>
<evidence type="ECO:0000313" key="9">
    <source>
        <dbReference type="Proteomes" id="UP000243232"/>
    </source>
</evidence>
<reference evidence="9" key="1">
    <citation type="submission" date="2016-10" db="EMBL/GenBank/DDBJ databases">
        <authorList>
            <person name="Varghese N."/>
            <person name="Submissions S."/>
        </authorList>
    </citation>
    <scope>NUCLEOTIDE SEQUENCE [LARGE SCALE GENOMIC DNA]</scope>
    <source>
        <strain evidence="9">DSM 17875</strain>
    </source>
</reference>
<feature type="transmembrane region" description="Helical" evidence="5">
    <location>
        <begin position="76"/>
        <end position="96"/>
    </location>
</feature>
<dbReference type="GO" id="GO:0016874">
    <property type="term" value="F:ligase activity"/>
    <property type="evidence" value="ECO:0007669"/>
    <property type="project" value="UniProtKB-KW"/>
</dbReference>
<keyword evidence="8" id="KW-0436">Ligase</keyword>
<dbReference type="InterPro" id="IPR051533">
    <property type="entry name" value="WaaL-like"/>
</dbReference>
<feature type="transmembrane region" description="Helical" evidence="5">
    <location>
        <begin position="349"/>
        <end position="372"/>
    </location>
</feature>
<evidence type="ECO:0000256" key="5">
    <source>
        <dbReference type="SAM" id="Phobius"/>
    </source>
</evidence>
<feature type="domain" description="O-antigen ligase-related" evidence="6">
    <location>
        <begin position="209"/>
        <end position="365"/>
    </location>
</feature>
<dbReference type="RefSeq" id="WP_172829109.1">
    <property type="nucleotide sequence ID" value="NZ_LT629785.1"/>
</dbReference>
<feature type="transmembrane region" description="Helical" evidence="5">
    <location>
        <begin position="22"/>
        <end position="39"/>
    </location>
</feature>
<feature type="transmembrane region" description="Helical" evidence="5">
    <location>
        <begin position="246"/>
        <end position="263"/>
    </location>
</feature>
<dbReference type="AlphaFoldDB" id="A0A1H2E461"/>
<sequence>MTEVVECQKLSQTESLRLPERAFWWLFMIVLILAFLQPFHGGGYPGFLENYVLAAWVIFLFGLLVMLRGEFFIGSGLWVWLLFGVMLLVGFFTQSVPFMGPINQYFACWLVGFAVMQHAARFSLQDAWSERSLAIALVILGLLSAVFGIVRFYGLVGWFSYLLPEPASGRMNGLQGQSNFFAVLCFLGCIGSVWLRRLNCFSYPALMLVLLPMFYGIALSGTRVVYLAFFSWIFILFLMKGYKDTLILVGVMGVLYCLLRPLFLSLNIDLTEICVRAGLMPWGGINADLFSRGAESLRWVEWPVAWKIMKSAWPLGVGAGGYPAHSYFMNFELGNIPINGIWLHSHNSYLQLIIEFGLVGAIFLLCSAFLVLKIIYKFINEGRGLYLGSLATLLVYSFFEFPFWSLHFFVLFIWVVFAGCNWRSIKIKNLYGIILIPISFFIFIHYVSLYTYVFKASMSYLWPNEPVDFSYANTMIRDPILEHYGYQQYLESPTYSKESLAKDLELSRKYYNFIPYSSIVSRYIISLAASGDRGLATSLVRKLSVNDPLYRKEFINDVNSASEKVPSWDIKWLIDEWRIR</sequence>
<feature type="transmembrane region" description="Helical" evidence="5">
    <location>
        <begin position="102"/>
        <end position="120"/>
    </location>
</feature>
<proteinExistence type="predicted"/>
<feature type="transmembrane region" description="Helical" evidence="5">
    <location>
        <begin position="51"/>
        <end position="69"/>
    </location>
</feature>
<evidence type="ECO:0000259" key="6">
    <source>
        <dbReference type="Pfam" id="PF04932"/>
    </source>
</evidence>
<dbReference type="PANTHER" id="PTHR37422">
    <property type="entry name" value="TEICHURONIC ACID BIOSYNTHESIS PROTEIN TUAE"/>
    <property type="match status" value="1"/>
</dbReference>
<dbReference type="Proteomes" id="UP000243232">
    <property type="component" value="Chromosome I"/>
</dbReference>
<evidence type="ECO:0000256" key="4">
    <source>
        <dbReference type="ARBA" id="ARBA00023136"/>
    </source>
</evidence>
<dbReference type="GO" id="GO:0016020">
    <property type="term" value="C:membrane"/>
    <property type="evidence" value="ECO:0007669"/>
    <property type="project" value="UniProtKB-SubCell"/>
</dbReference>
<dbReference type="Pfam" id="PF11846">
    <property type="entry name" value="Wzy_C_2"/>
    <property type="match status" value="1"/>
</dbReference>
<keyword evidence="4 5" id="KW-0472">Membrane</keyword>